<evidence type="ECO:0000256" key="9">
    <source>
        <dbReference type="SAM" id="MobiDB-lite"/>
    </source>
</evidence>
<evidence type="ECO:0000313" key="12">
    <source>
        <dbReference type="RefSeq" id="XP_028262625.1"/>
    </source>
</evidence>
<feature type="compositionally biased region" description="Polar residues" evidence="9">
    <location>
        <begin position="119"/>
        <end position="133"/>
    </location>
</feature>
<dbReference type="PANTHER" id="PTHR11949:SF9">
    <property type="entry name" value="INTERFERON REGULATORY FACTOR 6"/>
    <property type="match status" value="1"/>
</dbReference>
<dbReference type="AlphaFoldDB" id="A0A6P7I3S9"/>
<evidence type="ECO:0000256" key="6">
    <source>
        <dbReference type="ARBA" id="ARBA00023125"/>
    </source>
</evidence>
<dbReference type="InterPro" id="IPR001346">
    <property type="entry name" value="Interferon_reg_fact_DNA-bd_dom"/>
</dbReference>
<dbReference type="GO" id="GO:0000978">
    <property type="term" value="F:RNA polymerase II cis-regulatory region sequence-specific DNA binding"/>
    <property type="evidence" value="ECO:0007669"/>
    <property type="project" value="TreeGrafter"/>
</dbReference>
<dbReference type="InterPro" id="IPR019817">
    <property type="entry name" value="Interferon_reg_fac_CS"/>
</dbReference>
<dbReference type="Gene3D" id="2.60.200.10">
    <property type="match status" value="1"/>
</dbReference>
<dbReference type="SUPFAM" id="SSF46785">
    <property type="entry name" value="Winged helix' DNA-binding domain"/>
    <property type="match status" value="1"/>
</dbReference>
<dbReference type="InterPro" id="IPR019471">
    <property type="entry name" value="Interferon_reg_factor-3"/>
</dbReference>
<keyword evidence="6" id="KW-0238">DNA-binding</keyword>
<keyword evidence="7" id="KW-0804">Transcription</keyword>
<dbReference type="InterPro" id="IPR036388">
    <property type="entry name" value="WH-like_DNA-bd_sf"/>
</dbReference>
<dbReference type="GeneID" id="114436523"/>
<dbReference type="GO" id="GO:0002376">
    <property type="term" value="P:immune system process"/>
    <property type="evidence" value="ECO:0007669"/>
    <property type="project" value="TreeGrafter"/>
</dbReference>
<reference evidence="12" key="1">
    <citation type="submission" date="2025-08" db="UniProtKB">
        <authorList>
            <consortium name="RefSeq"/>
        </authorList>
    </citation>
    <scope>IDENTIFICATION</scope>
</reference>
<keyword evidence="3" id="KW-0963">Cytoplasm</keyword>
<keyword evidence="11" id="KW-1185">Reference proteome</keyword>
<dbReference type="InterPro" id="IPR036390">
    <property type="entry name" value="WH_DNA-bd_sf"/>
</dbReference>
<evidence type="ECO:0000256" key="5">
    <source>
        <dbReference type="ARBA" id="ARBA00023015"/>
    </source>
</evidence>
<comment type="subcellular location">
    <subcellularLocation>
        <location evidence="2">Cytoplasm</location>
    </subcellularLocation>
    <subcellularLocation>
        <location evidence="1">Nucleus</location>
    </subcellularLocation>
</comment>
<dbReference type="PROSITE" id="PS00601">
    <property type="entry name" value="IRF_1"/>
    <property type="match status" value="1"/>
</dbReference>
<dbReference type="PANTHER" id="PTHR11949">
    <property type="entry name" value="INTERFERON REGULATORY FACTOR"/>
    <property type="match status" value="1"/>
</dbReference>
<dbReference type="PROSITE" id="PS51507">
    <property type="entry name" value="IRF_2"/>
    <property type="match status" value="1"/>
</dbReference>
<evidence type="ECO:0000256" key="2">
    <source>
        <dbReference type="ARBA" id="ARBA00004496"/>
    </source>
</evidence>
<dbReference type="GO" id="GO:0005737">
    <property type="term" value="C:cytoplasm"/>
    <property type="evidence" value="ECO:0007669"/>
    <property type="project" value="UniProtKB-SubCell"/>
</dbReference>
<evidence type="ECO:0000256" key="3">
    <source>
        <dbReference type="ARBA" id="ARBA00022490"/>
    </source>
</evidence>
<keyword evidence="8" id="KW-0539">Nucleus</keyword>
<dbReference type="RefSeq" id="XP_028262625.1">
    <property type="nucleotide sequence ID" value="XM_028406824.1"/>
</dbReference>
<dbReference type="CDD" id="cd00103">
    <property type="entry name" value="IRF"/>
    <property type="match status" value="1"/>
</dbReference>
<feature type="compositionally biased region" description="Acidic residues" evidence="9">
    <location>
        <begin position="134"/>
        <end position="145"/>
    </location>
</feature>
<protein>
    <submittedName>
        <fullName evidence="12">Interferon regulatory factor 6</fullName>
    </submittedName>
</protein>
<feature type="region of interest" description="Disordered" evidence="9">
    <location>
        <begin position="119"/>
        <end position="188"/>
    </location>
</feature>
<dbReference type="FunFam" id="1.10.10.10:FF:000093">
    <property type="entry name" value="Putative interferon regulatory factor 6"/>
    <property type="match status" value="1"/>
</dbReference>
<dbReference type="SMART" id="SM00348">
    <property type="entry name" value="IRF"/>
    <property type="match status" value="1"/>
</dbReference>
<dbReference type="GO" id="GO:0045944">
    <property type="term" value="P:positive regulation of transcription by RNA polymerase II"/>
    <property type="evidence" value="ECO:0007669"/>
    <property type="project" value="UniProtKB-ARBA"/>
</dbReference>
<gene>
    <name evidence="12" type="primary">irf6</name>
</gene>
<dbReference type="SUPFAM" id="SSF49879">
    <property type="entry name" value="SMAD/FHA domain"/>
    <property type="match status" value="1"/>
</dbReference>
<evidence type="ECO:0000256" key="8">
    <source>
        <dbReference type="ARBA" id="ARBA00023242"/>
    </source>
</evidence>
<organism evidence="11 12">
    <name type="scientific">Parambassis ranga</name>
    <name type="common">Indian glassy fish</name>
    <dbReference type="NCBI Taxonomy" id="210632"/>
    <lineage>
        <taxon>Eukaryota</taxon>
        <taxon>Metazoa</taxon>
        <taxon>Chordata</taxon>
        <taxon>Craniata</taxon>
        <taxon>Vertebrata</taxon>
        <taxon>Euteleostomi</taxon>
        <taxon>Actinopterygii</taxon>
        <taxon>Neopterygii</taxon>
        <taxon>Teleostei</taxon>
        <taxon>Neoteleostei</taxon>
        <taxon>Acanthomorphata</taxon>
        <taxon>Ovalentaria</taxon>
        <taxon>Ambassidae</taxon>
        <taxon>Parambassis</taxon>
    </lineage>
</organism>
<dbReference type="InParanoid" id="A0A6P7I3S9"/>
<sequence length="479" mass="54049">MAVTPRRVRLKPWLVAQVDSGRYPGLEWMNREAMRFRIPWKHATRHTPQHEDEDTIFKAWAVETGKFQEGVDEPDPAKWKAQLRCALNKSREFKLIYDGTKEVPMNPLKIYDVCDIPQPLSNQAPSDAGSWTPQDDDGGEEDIPDTPESLPPYPSNGTSPSPLIMWSPEPAMQPPSNEVWPKEEPVDVEMQPSPMVDLSPAPLPDHSLQPPSLPDALFASPEMWISSLPMTDLEVQFLYRGKEIAPAATVSNPQGCRLFYGDLGPMVNQEELFGPVSLEQLRFPTTEHITNDKQRVFTNRLLDVMDRGLILEVSGHDIYAVRLCQCKVYWSGPCAPNPGSPNLIERQRKVKLFCLESFLSSVIAHQRGQNPNPPQFEISLCFGEEWPDGRPRERKLIMVQVIPVVARMISEMFSSDNTRSFDSGSVRLQISIPDIKDNIVTHLKQLYCLLQTHQGQDGWALPPGPGLNIVQVLQNHTVN</sequence>
<dbReference type="InterPro" id="IPR008984">
    <property type="entry name" value="SMAD_FHA_dom_sf"/>
</dbReference>
<dbReference type="Proteomes" id="UP000515145">
    <property type="component" value="Chromosome 5"/>
</dbReference>
<feature type="domain" description="IRF tryptophan pentad repeat" evidence="10">
    <location>
        <begin position="7"/>
        <end position="115"/>
    </location>
</feature>
<dbReference type="GO" id="GO:0000981">
    <property type="term" value="F:DNA-binding transcription factor activity, RNA polymerase II-specific"/>
    <property type="evidence" value="ECO:0007669"/>
    <property type="project" value="TreeGrafter"/>
</dbReference>
<dbReference type="PRINTS" id="PR00267">
    <property type="entry name" value="INTFRNREGFCT"/>
</dbReference>
<keyword evidence="4" id="KW-0832">Ubl conjugation</keyword>
<dbReference type="SMART" id="SM01243">
    <property type="entry name" value="IRF-3"/>
    <property type="match status" value="1"/>
</dbReference>
<evidence type="ECO:0000256" key="7">
    <source>
        <dbReference type="ARBA" id="ARBA00023163"/>
    </source>
</evidence>
<evidence type="ECO:0000256" key="1">
    <source>
        <dbReference type="ARBA" id="ARBA00004123"/>
    </source>
</evidence>
<proteinExistence type="predicted"/>
<name>A0A6P7I3S9_9TELE</name>
<evidence type="ECO:0000313" key="11">
    <source>
        <dbReference type="Proteomes" id="UP000515145"/>
    </source>
</evidence>
<dbReference type="Gene3D" id="1.10.10.10">
    <property type="entry name" value="Winged helix-like DNA-binding domain superfamily/Winged helix DNA-binding domain"/>
    <property type="match status" value="1"/>
</dbReference>
<dbReference type="FunFam" id="2.60.200.10:FF:000003">
    <property type="entry name" value="Interferon regulatory factor 5"/>
    <property type="match status" value="1"/>
</dbReference>
<dbReference type="Pfam" id="PF10401">
    <property type="entry name" value="IRF-3"/>
    <property type="match status" value="1"/>
</dbReference>
<dbReference type="InterPro" id="IPR017855">
    <property type="entry name" value="SMAD-like_dom_sf"/>
</dbReference>
<dbReference type="CTD" id="3664"/>
<keyword evidence="5" id="KW-0805">Transcription regulation</keyword>
<dbReference type="Pfam" id="PF00605">
    <property type="entry name" value="IRF"/>
    <property type="match status" value="1"/>
</dbReference>
<dbReference type="OrthoDB" id="9856880at2759"/>
<evidence type="ECO:0000256" key="4">
    <source>
        <dbReference type="ARBA" id="ARBA00022843"/>
    </source>
</evidence>
<accession>A0A6P7I3S9</accession>
<dbReference type="FunCoup" id="A0A6P7I3S9">
    <property type="interactions" value="948"/>
</dbReference>
<dbReference type="GO" id="GO:0005634">
    <property type="term" value="C:nucleus"/>
    <property type="evidence" value="ECO:0007669"/>
    <property type="project" value="UniProtKB-SubCell"/>
</dbReference>
<evidence type="ECO:0000259" key="10">
    <source>
        <dbReference type="PROSITE" id="PS51507"/>
    </source>
</evidence>